<organism evidence="2 3">
    <name type="scientific">Cinchona calisaya</name>
    <dbReference type="NCBI Taxonomy" id="153742"/>
    <lineage>
        <taxon>Eukaryota</taxon>
        <taxon>Viridiplantae</taxon>
        <taxon>Streptophyta</taxon>
        <taxon>Embryophyta</taxon>
        <taxon>Tracheophyta</taxon>
        <taxon>Spermatophyta</taxon>
        <taxon>Magnoliopsida</taxon>
        <taxon>eudicotyledons</taxon>
        <taxon>Gunneridae</taxon>
        <taxon>Pentapetalae</taxon>
        <taxon>asterids</taxon>
        <taxon>lamiids</taxon>
        <taxon>Gentianales</taxon>
        <taxon>Rubiaceae</taxon>
        <taxon>Cinchonoideae</taxon>
        <taxon>Cinchoneae</taxon>
        <taxon>Cinchona</taxon>
    </lineage>
</organism>
<name>A0ABD3AVU1_9GENT</name>
<dbReference type="AlphaFoldDB" id="A0ABD3AVU1"/>
<comment type="caution">
    <text evidence="2">The sequence shown here is derived from an EMBL/GenBank/DDBJ whole genome shotgun (WGS) entry which is preliminary data.</text>
</comment>
<evidence type="ECO:0000256" key="1">
    <source>
        <dbReference type="SAM" id="Phobius"/>
    </source>
</evidence>
<keyword evidence="1" id="KW-0472">Membrane</keyword>
<keyword evidence="1" id="KW-1133">Transmembrane helix</keyword>
<protein>
    <recommendedName>
        <fullName evidence="4">Neprosin domain-containing protein</fullName>
    </recommendedName>
</protein>
<feature type="transmembrane region" description="Helical" evidence="1">
    <location>
        <begin position="24"/>
        <end position="44"/>
    </location>
</feature>
<evidence type="ECO:0000313" key="2">
    <source>
        <dbReference type="EMBL" id="KAL3535077.1"/>
    </source>
</evidence>
<keyword evidence="1" id="KW-0812">Transmembrane</keyword>
<proteinExistence type="predicted"/>
<keyword evidence="3" id="KW-1185">Reference proteome</keyword>
<reference evidence="2 3" key="1">
    <citation type="submission" date="2024-11" db="EMBL/GenBank/DDBJ databases">
        <title>A near-complete genome assembly of Cinchona calisaya.</title>
        <authorList>
            <person name="Lian D.C."/>
            <person name="Zhao X.W."/>
            <person name="Wei L."/>
        </authorList>
    </citation>
    <scope>NUCLEOTIDE SEQUENCE [LARGE SCALE GENOMIC DNA]</scope>
    <source>
        <tissue evidence="2">Nenye</tissue>
    </source>
</reference>
<sequence>MLEELGFCKGLSSSHSFMVLGFSIFWWTVLSLAVSCLPFMGFLVSTELEEPTEKWLGWYFNFLQQGFRLMQLKRGLAKYSTETGQIPAFCISNSNITNLWLVICMDSDAVPHNMSWGYLVVGDNGGTYIDNASYDGNYYCSTIFSPYVRPGASPIPGAATMGPGGTSVKVRAPVSMVLAAGRGRGDWRPIGIKGPAIQKGPK</sequence>
<dbReference type="EMBL" id="JBJUIK010000002">
    <property type="protein sequence ID" value="KAL3535077.1"/>
    <property type="molecule type" value="Genomic_DNA"/>
</dbReference>
<gene>
    <name evidence="2" type="ORF">ACH5RR_003538</name>
</gene>
<accession>A0ABD3AVU1</accession>
<evidence type="ECO:0008006" key="4">
    <source>
        <dbReference type="Google" id="ProtNLM"/>
    </source>
</evidence>
<evidence type="ECO:0000313" key="3">
    <source>
        <dbReference type="Proteomes" id="UP001630127"/>
    </source>
</evidence>
<dbReference type="Proteomes" id="UP001630127">
    <property type="component" value="Unassembled WGS sequence"/>
</dbReference>